<evidence type="ECO:0000313" key="2">
    <source>
        <dbReference type="Proteomes" id="UP000308197"/>
    </source>
</evidence>
<dbReference type="PANTHER" id="PTHR46579">
    <property type="entry name" value="F5/8 TYPE C DOMAIN-CONTAINING PROTEIN-RELATED"/>
    <property type="match status" value="1"/>
</dbReference>
<sequence length="151" mass="17302">EPDTAQISHFLRPLIDELLVLWRRGIVLPSSALSGTSLLVRAAIVPLVCDLPALRKVAGFAGHSSEKNFCSFCQLPRKRIDNLDRSKWPRRSRAQHHKCAEQWRDAKSEADRDAAFKQNGVRWSELLRLPYWDPTRFALVDSMHNLFLGEL</sequence>
<dbReference type="PANTHER" id="PTHR46579:SF2">
    <property type="entry name" value="C2H2-TYPE DOMAIN-CONTAINING PROTEIN"/>
    <property type="match status" value="1"/>
</dbReference>
<dbReference type="InterPro" id="IPR004242">
    <property type="entry name" value="Transposase_21"/>
</dbReference>
<name>A0A5C3NRK0_9APHY</name>
<dbReference type="STRING" id="1314778.A0A5C3NRK0"/>
<dbReference type="Pfam" id="PF02992">
    <property type="entry name" value="Transposase_21"/>
    <property type="match status" value="1"/>
</dbReference>
<reference evidence="1 2" key="1">
    <citation type="journal article" date="2019" name="Nat. Ecol. Evol.">
        <title>Megaphylogeny resolves global patterns of mushroom evolution.</title>
        <authorList>
            <person name="Varga T."/>
            <person name="Krizsan K."/>
            <person name="Foldi C."/>
            <person name="Dima B."/>
            <person name="Sanchez-Garcia M."/>
            <person name="Sanchez-Ramirez S."/>
            <person name="Szollosi G.J."/>
            <person name="Szarkandi J.G."/>
            <person name="Papp V."/>
            <person name="Albert L."/>
            <person name="Andreopoulos W."/>
            <person name="Angelini C."/>
            <person name="Antonin V."/>
            <person name="Barry K.W."/>
            <person name="Bougher N.L."/>
            <person name="Buchanan P."/>
            <person name="Buyck B."/>
            <person name="Bense V."/>
            <person name="Catcheside P."/>
            <person name="Chovatia M."/>
            <person name="Cooper J."/>
            <person name="Damon W."/>
            <person name="Desjardin D."/>
            <person name="Finy P."/>
            <person name="Geml J."/>
            <person name="Haridas S."/>
            <person name="Hughes K."/>
            <person name="Justo A."/>
            <person name="Karasinski D."/>
            <person name="Kautmanova I."/>
            <person name="Kiss B."/>
            <person name="Kocsube S."/>
            <person name="Kotiranta H."/>
            <person name="LaButti K.M."/>
            <person name="Lechner B.E."/>
            <person name="Liimatainen K."/>
            <person name="Lipzen A."/>
            <person name="Lukacs Z."/>
            <person name="Mihaltcheva S."/>
            <person name="Morgado L.N."/>
            <person name="Niskanen T."/>
            <person name="Noordeloos M.E."/>
            <person name="Ohm R.A."/>
            <person name="Ortiz-Santana B."/>
            <person name="Ovrebo C."/>
            <person name="Racz N."/>
            <person name="Riley R."/>
            <person name="Savchenko A."/>
            <person name="Shiryaev A."/>
            <person name="Soop K."/>
            <person name="Spirin V."/>
            <person name="Szebenyi C."/>
            <person name="Tomsovsky M."/>
            <person name="Tulloss R.E."/>
            <person name="Uehling J."/>
            <person name="Grigoriev I.V."/>
            <person name="Vagvolgyi C."/>
            <person name="Papp T."/>
            <person name="Martin F.M."/>
            <person name="Miettinen O."/>
            <person name="Hibbett D.S."/>
            <person name="Nagy L.G."/>
        </authorList>
    </citation>
    <scope>NUCLEOTIDE SEQUENCE [LARGE SCALE GENOMIC DNA]</scope>
    <source>
        <strain evidence="1 2">HHB13444</strain>
    </source>
</reference>
<dbReference type="AlphaFoldDB" id="A0A5C3NRK0"/>
<protein>
    <recommendedName>
        <fullName evidence="3">Transposase</fullName>
    </recommendedName>
</protein>
<dbReference type="EMBL" id="ML212447">
    <property type="protein sequence ID" value="TFK78580.1"/>
    <property type="molecule type" value="Genomic_DNA"/>
</dbReference>
<evidence type="ECO:0000313" key="1">
    <source>
        <dbReference type="EMBL" id="TFK78580.1"/>
    </source>
</evidence>
<organism evidence="1 2">
    <name type="scientific">Polyporus arcularius HHB13444</name>
    <dbReference type="NCBI Taxonomy" id="1314778"/>
    <lineage>
        <taxon>Eukaryota</taxon>
        <taxon>Fungi</taxon>
        <taxon>Dikarya</taxon>
        <taxon>Basidiomycota</taxon>
        <taxon>Agaricomycotina</taxon>
        <taxon>Agaricomycetes</taxon>
        <taxon>Polyporales</taxon>
        <taxon>Polyporaceae</taxon>
        <taxon>Polyporus</taxon>
    </lineage>
</organism>
<feature type="non-terminal residue" evidence="1">
    <location>
        <position position="1"/>
    </location>
</feature>
<dbReference type="Proteomes" id="UP000308197">
    <property type="component" value="Unassembled WGS sequence"/>
</dbReference>
<dbReference type="InParanoid" id="A0A5C3NRK0"/>
<keyword evidence="2" id="KW-1185">Reference proteome</keyword>
<accession>A0A5C3NRK0</accession>
<feature type="non-terminal residue" evidence="1">
    <location>
        <position position="151"/>
    </location>
</feature>
<evidence type="ECO:0008006" key="3">
    <source>
        <dbReference type="Google" id="ProtNLM"/>
    </source>
</evidence>
<gene>
    <name evidence="1" type="ORF">K466DRAFT_440186</name>
</gene>
<proteinExistence type="predicted"/>